<dbReference type="EMBL" id="JAPAAF010000001">
    <property type="protein sequence ID" value="MCW0481377.1"/>
    <property type="molecule type" value="Genomic_DNA"/>
</dbReference>
<comment type="caution">
    <text evidence="1">The sequence shown here is derived from an EMBL/GenBank/DDBJ whole genome shotgun (WGS) entry which is preliminary data.</text>
</comment>
<gene>
    <name evidence="1" type="ORF">N2K84_01460</name>
</gene>
<dbReference type="SUPFAM" id="SSF52540">
    <property type="entry name" value="P-loop containing nucleoside triphosphate hydrolases"/>
    <property type="match status" value="1"/>
</dbReference>
<dbReference type="InterPro" id="IPR027417">
    <property type="entry name" value="P-loop_NTPase"/>
</dbReference>
<evidence type="ECO:0000313" key="2">
    <source>
        <dbReference type="Proteomes" id="UP001163821"/>
    </source>
</evidence>
<dbReference type="Proteomes" id="UP001163821">
    <property type="component" value="Unassembled WGS sequence"/>
</dbReference>
<name>A0AA41YB28_9BACT</name>
<evidence type="ECO:0000313" key="1">
    <source>
        <dbReference type="EMBL" id="MCW0481377.1"/>
    </source>
</evidence>
<sequence length="241" mass="27798">MEKEEKLTGLTTTTSTMTRTIRSPFDEVAEFKDGLFHFNFQLSLKWMEKQGKILFGDHFRIYPEDHALIYKLLVYAINDQESCTKSGICLRKGILLIGPVGAGKSQLMSLVNYFFPPEKQYRIKAAREISFELEKDGYSVFNRYSKGSVRNLNGGIIPQVWCFDDLGVDNVQKYFGTQCNVMAEILLNRYDLFVSCGVLTHATTNLSAPELEDRYGNRIRSRMREMFNLVAFDKDAKDKRY</sequence>
<reference evidence="1" key="1">
    <citation type="submission" date="2022-10" db="EMBL/GenBank/DDBJ databases">
        <title>Gaoshiqiia sediminis gen. nov., sp. nov., isolated from coastal sediment.</title>
        <authorList>
            <person name="Yu W.X."/>
            <person name="Mu D.S."/>
            <person name="Du J.Z."/>
            <person name="Liang Y.Q."/>
        </authorList>
    </citation>
    <scope>NUCLEOTIDE SEQUENCE</scope>
    <source>
        <strain evidence="1">A06</strain>
    </source>
</reference>
<accession>A0AA41YB28</accession>
<dbReference type="AlphaFoldDB" id="A0AA41YB28"/>
<dbReference type="Gene3D" id="3.40.50.300">
    <property type="entry name" value="P-loop containing nucleotide triphosphate hydrolases"/>
    <property type="match status" value="1"/>
</dbReference>
<keyword evidence="2" id="KW-1185">Reference proteome</keyword>
<proteinExistence type="predicted"/>
<protein>
    <submittedName>
        <fullName evidence="1">ATPase</fullName>
    </submittedName>
</protein>
<organism evidence="1 2">
    <name type="scientific">Gaoshiqia sediminis</name>
    <dbReference type="NCBI Taxonomy" id="2986998"/>
    <lineage>
        <taxon>Bacteria</taxon>
        <taxon>Pseudomonadati</taxon>
        <taxon>Bacteroidota</taxon>
        <taxon>Bacteroidia</taxon>
        <taxon>Marinilabiliales</taxon>
        <taxon>Prolixibacteraceae</taxon>
        <taxon>Gaoshiqia</taxon>
    </lineage>
</organism>